<reference evidence="3 4" key="1">
    <citation type="submission" date="2019-05" db="EMBL/GenBank/DDBJ databases">
        <title>Marinobacter panjinensis sp. nov., a moderately halophilic bacterium isolated from sea tidal flat environment.</title>
        <authorList>
            <person name="Yang W."/>
            <person name="An M."/>
            <person name="He W."/>
            <person name="Luo X."/>
            <person name="Zhu L."/>
            <person name="Chen G."/>
            <person name="Zhang Y."/>
            <person name="Wang Y."/>
        </authorList>
    </citation>
    <scope>NUCLEOTIDE SEQUENCE [LARGE SCALE GENOMIC DNA]</scope>
    <source>
        <strain evidence="3 4">PJ-16</strain>
    </source>
</reference>
<dbReference type="SMART" id="SM00065">
    <property type="entry name" value="GAF"/>
    <property type="match status" value="1"/>
</dbReference>
<dbReference type="NCBIfam" id="TIGR00254">
    <property type="entry name" value="GGDEF"/>
    <property type="match status" value="1"/>
</dbReference>
<keyword evidence="4" id="KW-1185">Reference proteome</keyword>
<dbReference type="OrthoDB" id="9804951at2"/>
<dbReference type="InterPro" id="IPR000160">
    <property type="entry name" value="GGDEF_dom"/>
</dbReference>
<dbReference type="SMART" id="SM00052">
    <property type="entry name" value="EAL"/>
    <property type="match status" value="1"/>
</dbReference>
<accession>A0A4U6R3D3</accession>
<dbReference type="SMART" id="SM00267">
    <property type="entry name" value="GGDEF"/>
    <property type="match status" value="1"/>
</dbReference>
<dbReference type="PANTHER" id="PTHR33121">
    <property type="entry name" value="CYCLIC DI-GMP PHOSPHODIESTERASE PDEF"/>
    <property type="match status" value="1"/>
</dbReference>
<dbReference type="Proteomes" id="UP000308488">
    <property type="component" value="Unassembled WGS sequence"/>
</dbReference>
<dbReference type="Pfam" id="PF00990">
    <property type="entry name" value="GGDEF"/>
    <property type="match status" value="1"/>
</dbReference>
<dbReference type="GO" id="GO:0071111">
    <property type="term" value="F:cyclic-guanylate-specific phosphodiesterase activity"/>
    <property type="evidence" value="ECO:0007669"/>
    <property type="project" value="InterPro"/>
</dbReference>
<dbReference type="AlphaFoldDB" id="A0A4U6R3D3"/>
<dbReference type="EMBL" id="SZYH01000001">
    <property type="protein sequence ID" value="TKV67941.1"/>
    <property type="molecule type" value="Genomic_DNA"/>
</dbReference>
<dbReference type="Gene3D" id="3.30.450.40">
    <property type="match status" value="1"/>
</dbReference>
<dbReference type="PANTHER" id="PTHR33121:SF19">
    <property type="entry name" value="CYCLIC DI-GMP PHOSPHODIESTERASE PA2567"/>
    <property type="match status" value="1"/>
</dbReference>
<protein>
    <submittedName>
        <fullName evidence="3">Sensor domain-containing phosphodiesterase</fullName>
    </submittedName>
</protein>
<sequence length="619" mass="69776">MLWIAMNQNAYIPPEITEGEEERLEELYGLRLLDTASELRFDRYTSLVASIFGLPIVLITLLDRDRQWFKSRLGWNKTQCPRDISFCGHAINQDSLLVVPDALDDPRFAGNPLVTGEPYIRFYAGAVVRGPAGRALGTLCVLDHQPRYFDEEHRTRLRQFADLIENEISHDADLLALKSSIERSAYYDPLTQLPNRQLLMDRLSQLLKLATMESLQVAVLLFNVTGLRLINQSLGTQGGDELLQQLAQRLRDNCPEGGSVAHLQADELVLVFPVHNDSQRKDVTHQIHVALEHPYRCLGQEHYLRVRIGGSLFPDQGDSPEALIEQASAAIRVSPESLAEPVHYFDAAHSDAFSEILKIESCLKRALARDEFYLLYQPILSLTTGQMTGVEALLRWRCSELGQVSPDRFIPLAEQSGLILPIGRWVREEVCRQLQAWCSEQPEWDIPVAVNVSPAELVQPTFSEELLNRLALAQVPEKLLRIEITEHSLVRDNEAVEQNLVRLKARSIDINIDDFGTGYSSLSYLRRVPVSSLKIDRSFIDGLPTSEDGATITRTIIEMAKALGMEQVAEGIEKKEQLTFLHGHHCTYGQGYLFSRPLPPDQIPALRSHPMVLQESQNG</sequence>
<comment type="caution">
    <text evidence="3">The sequence shown here is derived from an EMBL/GenBank/DDBJ whole genome shotgun (WGS) entry which is preliminary data.</text>
</comment>
<dbReference type="CDD" id="cd01948">
    <property type="entry name" value="EAL"/>
    <property type="match status" value="1"/>
</dbReference>
<evidence type="ECO:0000259" key="2">
    <source>
        <dbReference type="PROSITE" id="PS50887"/>
    </source>
</evidence>
<dbReference type="PROSITE" id="PS50883">
    <property type="entry name" value="EAL"/>
    <property type="match status" value="1"/>
</dbReference>
<dbReference type="InterPro" id="IPR050706">
    <property type="entry name" value="Cyclic-di-GMP_PDE-like"/>
</dbReference>
<dbReference type="SUPFAM" id="SSF141868">
    <property type="entry name" value="EAL domain-like"/>
    <property type="match status" value="1"/>
</dbReference>
<dbReference type="CDD" id="cd01949">
    <property type="entry name" value="GGDEF"/>
    <property type="match status" value="1"/>
</dbReference>
<evidence type="ECO:0000313" key="3">
    <source>
        <dbReference type="EMBL" id="TKV67941.1"/>
    </source>
</evidence>
<dbReference type="InterPro" id="IPR035919">
    <property type="entry name" value="EAL_sf"/>
</dbReference>
<feature type="domain" description="GGDEF" evidence="2">
    <location>
        <begin position="215"/>
        <end position="347"/>
    </location>
</feature>
<feature type="domain" description="EAL" evidence="1">
    <location>
        <begin position="356"/>
        <end position="611"/>
    </location>
</feature>
<gene>
    <name evidence="3" type="ORF">FDP08_07435</name>
</gene>
<dbReference type="Gene3D" id="3.30.70.270">
    <property type="match status" value="1"/>
</dbReference>
<evidence type="ECO:0000313" key="4">
    <source>
        <dbReference type="Proteomes" id="UP000308488"/>
    </source>
</evidence>
<dbReference type="InterPro" id="IPR029016">
    <property type="entry name" value="GAF-like_dom_sf"/>
</dbReference>
<dbReference type="InterPro" id="IPR001633">
    <property type="entry name" value="EAL_dom"/>
</dbReference>
<evidence type="ECO:0000259" key="1">
    <source>
        <dbReference type="PROSITE" id="PS50883"/>
    </source>
</evidence>
<dbReference type="PROSITE" id="PS50887">
    <property type="entry name" value="GGDEF"/>
    <property type="match status" value="1"/>
</dbReference>
<dbReference type="SUPFAM" id="SSF55073">
    <property type="entry name" value="Nucleotide cyclase"/>
    <property type="match status" value="1"/>
</dbReference>
<dbReference type="SUPFAM" id="SSF55781">
    <property type="entry name" value="GAF domain-like"/>
    <property type="match status" value="1"/>
</dbReference>
<name>A0A4U6R3D3_9GAMM</name>
<dbReference type="InterPro" id="IPR029787">
    <property type="entry name" value="Nucleotide_cyclase"/>
</dbReference>
<dbReference type="InterPro" id="IPR043128">
    <property type="entry name" value="Rev_trsase/Diguanyl_cyclase"/>
</dbReference>
<proteinExistence type="predicted"/>
<dbReference type="InterPro" id="IPR003018">
    <property type="entry name" value="GAF"/>
</dbReference>
<dbReference type="Pfam" id="PF01590">
    <property type="entry name" value="GAF"/>
    <property type="match status" value="1"/>
</dbReference>
<dbReference type="Gene3D" id="3.20.20.450">
    <property type="entry name" value="EAL domain"/>
    <property type="match status" value="1"/>
</dbReference>
<organism evidence="3 4">
    <name type="scientific">Marinobacter panjinensis</name>
    <dbReference type="NCBI Taxonomy" id="2576384"/>
    <lineage>
        <taxon>Bacteria</taxon>
        <taxon>Pseudomonadati</taxon>
        <taxon>Pseudomonadota</taxon>
        <taxon>Gammaproteobacteria</taxon>
        <taxon>Pseudomonadales</taxon>
        <taxon>Marinobacteraceae</taxon>
        <taxon>Marinobacter</taxon>
    </lineage>
</organism>
<dbReference type="Pfam" id="PF00563">
    <property type="entry name" value="EAL"/>
    <property type="match status" value="1"/>
</dbReference>